<keyword evidence="2" id="KW-1185">Reference proteome</keyword>
<dbReference type="EMBL" id="JBJQOH010000004">
    <property type="protein sequence ID" value="KAL3689643.1"/>
    <property type="molecule type" value="Genomic_DNA"/>
</dbReference>
<proteinExistence type="predicted"/>
<dbReference type="AlphaFoldDB" id="A0ABD3HDM8"/>
<evidence type="ECO:0000313" key="1">
    <source>
        <dbReference type="EMBL" id="KAL3689643.1"/>
    </source>
</evidence>
<sequence>MDRNSFGQLLQLLEPVLSKQNTRWRNAVPACVLNRLLGKLSKLKIQFNILDTGAQSDISWTLTLNKLGTVAGDGILCPQHNFLLRCANGYEAEEPIQEEISSCPTDATDHSTEAAYAKRVREELPLTYLCLLP</sequence>
<reference evidence="1 2" key="1">
    <citation type="submission" date="2024-09" db="EMBL/GenBank/DDBJ databases">
        <title>Chromosome-scale assembly of Riccia sorocarpa.</title>
        <authorList>
            <person name="Paukszto L."/>
        </authorList>
    </citation>
    <scope>NUCLEOTIDE SEQUENCE [LARGE SCALE GENOMIC DNA]</scope>
    <source>
        <strain evidence="1">LP-2024</strain>
        <tissue evidence="1">Aerial parts of the thallus</tissue>
    </source>
</reference>
<organism evidence="1 2">
    <name type="scientific">Riccia sorocarpa</name>
    <dbReference type="NCBI Taxonomy" id="122646"/>
    <lineage>
        <taxon>Eukaryota</taxon>
        <taxon>Viridiplantae</taxon>
        <taxon>Streptophyta</taxon>
        <taxon>Embryophyta</taxon>
        <taxon>Marchantiophyta</taxon>
        <taxon>Marchantiopsida</taxon>
        <taxon>Marchantiidae</taxon>
        <taxon>Marchantiales</taxon>
        <taxon>Ricciaceae</taxon>
        <taxon>Riccia</taxon>
    </lineage>
</organism>
<gene>
    <name evidence="1" type="ORF">R1sor_015952</name>
</gene>
<name>A0ABD3HDM8_9MARC</name>
<comment type="caution">
    <text evidence="1">The sequence shown here is derived from an EMBL/GenBank/DDBJ whole genome shotgun (WGS) entry which is preliminary data.</text>
</comment>
<dbReference type="Proteomes" id="UP001633002">
    <property type="component" value="Unassembled WGS sequence"/>
</dbReference>
<evidence type="ECO:0000313" key="2">
    <source>
        <dbReference type="Proteomes" id="UP001633002"/>
    </source>
</evidence>
<accession>A0ABD3HDM8</accession>
<protein>
    <submittedName>
        <fullName evidence="1">Uncharacterized protein</fullName>
    </submittedName>
</protein>